<dbReference type="CDD" id="cd04238">
    <property type="entry name" value="AAK_NAGK-like"/>
    <property type="match status" value="1"/>
</dbReference>
<evidence type="ECO:0000259" key="10">
    <source>
        <dbReference type="Pfam" id="PF00696"/>
    </source>
</evidence>
<comment type="pathway">
    <text evidence="1 9">Amino-acid biosynthesis; L-arginine biosynthesis; N(2)-acetyl-L-ornithine from L-glutamate: step 2/4.</text>
</comment>
<evidence type="ECO:0000256" key="7">
    <source>
        <dbReference type="ARBA" id="ARBA00022840"/>
    </source>
</evidence>
<feature type="binding site" evidence="9">
    <location>
        <position position="62"/>
    </location>
    <ligand>
        <name>substrate</name>
    </ligand>
</feature>
<comment type="subcellular location">
    <subcellularLocation>
        <location evidence="9">Cytoplasm</location>
    </subcellularLocation>
</comment>
<dbReference type="RefSeq" id="WP_346751621.1">
    <property type="nucleotide sequence ID" value="NZ_JAUJEA010000003.1"/>
</dbReference>
<keyword evidence="5 9" id="KW-0547">Nucleotide-binding</keyword>
<dbReference type="NCBIfam" id="TIGR00761">
    <property type="entry name" value="argB"/>
    <property type="match status" value="1"/>
</dbReference>
<keyword evidence="4 9" id="KW-0808">Transferase</keyword>
<dbReference type="PANTHER" id="PTHR23342:SF0">
    <property type="entry name" value="N-ACETYLGLUTAMATE SYNTHASE, MITOCHONDRIAL"/>
    <property type="match status" value="1"/>
</dbReference>
<accession>A0ABT8KMZ1</accession>
<comment type="catalytic activity">
    <reaction evidence="8 9">
        <text>N-acetyl-L-glutamate + ATP = N-acetyl-L-glutamyl 5-phosphate + ADP</text>
        <dbReference type="Rhea" id="RHEA:14629"/>
        <dbReference type="ChEBI" id="CHEBI:30616"/>
        <dbReference type="ChEBI" id="CHEBI:44337"/>
        <dbReference type="ChEBI" id="CHEBI:57936"/>
        <dbReference type="ChEBI" id="CHEBI:456216"/>
        <dbReference type="EC" id="2.7.2.8"/>
    </reaction>
</comment>
<evidence type="ECO:0000313" key="12">
    <source>
        <dbReference type="Proteomes" id="UP001172082"/>
    </source>
</evidence>
<dbReference type="HAMAP" id="MF_00082">
    <property type="entry name" value="ArgB"/>
    <property type="match status" value="1"/>
</dbReference>
<keyword evidence="3 9" id="KW-0028">Amino-acid biosynthesis</keyword>
<evidence type="ECO:0000256" key="5">
    <source>
        <dbReference type="ARBA" id="ARBA00022741"/>
    </source>
</evidence>
<organism evidence="11 12">
    <name type="scientific">Splendidivirga corallicola</name>
    <dbReference type="NCBI Taxonomy" id="3051826"/>
    <lineage>
        <taxon>Bacteria</taxon>
        <taxon>Pseudomonadati</taxon>
        <taxon>Bacteroidota</taxon>
        <taxon>Cytophagia</taxon>
        <taxon>Cytophagales</taxon>
        <taxon>Splendidivirgaceae</taxon>
        <taxon>Splendidivirga</taxon>
    </lineage>
</organism>
<evidence type="ECO:0000313" key="11">
    <source>
        <dbReference type="EMBL" id="MDN5201593.1"/>
    </source>
</evidence>
<dbReference type="Pfam" id="PF00696">
    <property type="entry name" value="AA_kinase"/>
    <property type="match status" value="1"/>
</dbReference>
<keyword evidence="2 9" id="KW-0055">Arginine biosynthesis</keyword>
<dbReference type="EMBL" id="JAUJEA010000003">
    <property type="protein sequence ID" value="MDN5201593.1"/>
    <property type="molecule type" value="Genomic_DNA"/>
</dbReference>
<comment type="function">
    <text evidence="9">Catalyzes the ATP-dependent phosphorylation of N-acetyl-L-glutamate.</text>
</comment>
<dbReference type="InterPro" id="IPR004662">
    <property type="entry name" value="AcgluKinase_fam"/>
</dbReference>
<dbReference type="SUPFAM" id="SSF53633">
    <property type="entry name" value="Carbamate kinase-like"/>
    <property type="match status" value="1"/>
</dbReference>
<evidence type="ECO:0000256" key="4">
    <source>
        <dbReference type="ARBA" id="ARBA00022679"/>
    </source>
</evidence>
<dbReference type="Gene3D" id="3.40.1160.10">
    <property type="entry name" value="Acetylglutamate kinase-like"/>
    <property type="match status" value="1"/>
</dbReference>
<dbReference type="EC" id="2.7.2.8" evidence="9"/>
<evidence type="ECO:0000256" key="2">
    <source>
        <dbReference type="ARBA" id="ARBA00022571"/>
    </source>
</evidence>
<dbReference type="InterPro" id="IPR037528">
    <property type="entry name" value="ArgB"/>
</dbReference>
<evidence type="ECO:0000256" key="8">
    <source>
        <dbReference type="ARBA" id="ARBA00048141"/>
    </source>
</evidence>
<gene>
    <name evidence="9 11" type="primary">argB</name>
    <name evidence="11" type="ORF">QQ008_09480</name>
</gene>
<evidence type="ECO:0000256" key="6">
    <source>
        <dbReference type="ARBA" id="ARBA00022777"/>
    </source>
</evidence>
<keyword evidence="12" id="KW-1185">Reference proteome</keyword>
<keyword evidence="7 9" id="KW-0067">ATP-binding</keyword>
<dbReference type="GO" id="GO:0003991">
    <property type="term" value="F:acetylglutamate kinase activity"/>
    <property type="evidence" value="ECO:0007669"/>
    <property type="project" value="UniProtKB-EC"/>
</dbReference>
<keyword evidence="9" id="KW-0963">Cytoplasm</keyword>
<feature type="binding site" evidence="9">
    <location>
        <position position="157"/>
    </location>
    <ligand>
        <name>substrate</name>
    </ligand>
</feature>
<name>A0ABT8KMZ1_9BACT</name>
<proteinExistence type="inferred from homology"/>
<dbReference type="Proteomes" id="UP001172082">
    <property type="component" value="Unassembled WGS sequence"/>
</dbReference>
<evidence type="ECO:0000256" key="1">
    <source>
        <dbReference type="ARBA" id="ARBA00004828"/>
    </source>
</evidence>
<feature type="site" description="Transition state stabilizer" evidence="9">
    <location>
        <position position="8"/>
    </location>
</feature>
<feature type="domain" description="Aspartate/glutamate/uridylate kinase" evidence="10">
    <location>
        <begin position="3"/>
        <end position="240"/>
    </location>
</feature>
<comment type="similarity">
    <text evidence="9">Belongs to the acetylglutamate kinase family. ArgB subfamily.</text>
</comment>
<dbReference type="InterPro" id="IPR036393">
    <property type="entry name" value="AceGlu_kinase-like_sf"/>
</dbReference>
<evidence type="ECO:0000256" key="3">
    <source>
        <dbReference type="ARBA" id="ARBA00022605"/>
    </source>
</evidence>
<reference evidence="11" key="1">
    <citation type="submission" date="2023-06" db="EMBL/GenBank/DDBJ databases">
        <title>Genomic of Parafulvivirga corallium.</title>
        <authorList>
            <person name="Wang G."/>
        </authorList>
    </citation>
    <scope>NUCLEOTIDE SEQUENCE</scope>
    <source>
        <strain evidence="11">BMA10</strain>
    </source>
</reference>
<protein>
    <recommendedName>
        <fullName evidence="9">Acetylglutamate kinase</fullName>
        <ecNumber evidence="9">2.7.2.8</ecNumber>
    </recommendedName>
    <alternativeName>
        <fullName evidence="9">N-acetyl-L-glutamate 5-phosphotransferase</fullName>
    </alternativeName>
    <alternativeName>
        <fullName evidence="9">NAG kinase</fullName>
        <shortName evidence="9">NAGK</shortName>
    </alternativeName>
</protein>
<evidence type="ECO:0000256" key="9">
    <source>
        <dbReference type="HAMAP-Rule" id="MF_00082"/>
    </source>
</evidence>
<feature type="binding site" evidence="9">
    <location>
        <begin position="40"/>
        <end position="41"/>
    </location>
    <ligand>
        <name>substrate</name>
    </ligand>
</feature>
<comment type="caution">
    <text evidence="11">The sequence shown here is derived from an EMBL/GenBank/DDBJ whole genome shotgun (WGS) entry which is preliminary data.</text>
</comment>
<dbReference type="PIRSF" id="PIRSF000728">
    <property type="entry name" value="NAGK"/>
    <property type="match status" value="1"/>
</dbReference>
<sequence>MEKLKIVKIGGNLIDDDQKLKDILQDFSNLNDKKILIHGGGKLASALSTQLGIVPKLHEGRRITDKESLKIVTMVYAGFINKSIVAYLQSFGDNALGLTGADLDMIRSHRRIVTNIDYGFVGDIDEVNGEALLNLMNSNVVPVFCALTHNGKGDLLNTNADTIASALAASLSAHFSVDLIYLFEKGGVLHKPDDDNSVIDNINLSTYEKLKKDGTISSGMIPKLDNAFTALKEGVSSVFVGASGISKERKGTILSLD</sequence>
<keyword evidence="6 9" id="KW-0418">Kinase</keyword>
<dbReference type="InterPro" id="IPR001048">
    <property type="entry name" value="Asp/Glu/Uridylate_kinase"/>
</dbReference>
<dbReference type="PANTHER" id="PTHR23342">
    <property type="entry name" value="N-ACETYLGLUTAMATE SYNTHASE"/>
    <property type="match status" value="1"/>
</dbReference>
<feature type="site" description="Transition state stabilizer" evidence="9">
    <location>
        <position position="223"/>
    </location>
</feature>